<proteinExistence type="predicted"/>
<accession>A0A9P3LJM9</accession>
<keyword evidence="3" id="KW-1185">Reference proteome</keyword>
<name>A0A9P3LJM9_9APHY</name>
<evidence type="ECO:0000313" key="2">
    <source>
        <dbReference type="EMBL" id="GJE97691.1"/>
    </source>
</evidence>
<evidence type="ECO:0000256" key="1">
    <source>
        <dbReference type="SAM" id="MobiDB-lite"/>
    </source>
</evidence>
<dbReference type="AlphaFoldDB" id="A0A9P3LJM9"/>
<dbReference type="Proteomes" id="UP000703269">
    <property type="component" value="Unassembled WGS sequence"/>
</dbReference>
<dbReference type="InterPro" id="IPR032675">
    <property type="entry name" value="LRR_dom_sf"/>
</dbReference>
<sequence>MSSKALPLAVVAGIARELATPPNTTDPSGSRGTLQADRDSDSQGEEAEDEYGGEDDEETREAILHRESRAALAVCSLVCSEWKKAAQPLLFREMRVHIQHDKGGPGTQTKTWAGFLKLLEQPRSALLHTLELDISYEAKGRNAPVKKMTLWDQTILQKRAGKDAALLPVDLRELRLIAEACSKIRSVTLQYLDIRTSAEHAAFKFPSTLQDVDIIDSTIAISASETTSCDMSSFLAPFVGVRSLRFEGVPFSDCTPSLRPNALPVFENLQELSFDNCDHIHALLQILPVVASQCFPRLKTLALGTITPDDIVSVRDVIQAFAAQLSDLTLAFEFSSFELKWKPRLNLKKCAVLHTLRLAVEGTQRKGRDPEDTWAQLSRFLSNLASAEPADSPPLERIVIEYGRADDTYAPDDENVDLDFRALERLQRALLKFPALQRVVFRPPSASGYDRFGAYDQMHIASRLPELVWSGMLAFEVSEHDWTPASYPQCILDAVHEAESNY</sequence>
<dbReference type="Gene3D" id="3.80.10.10">
    <property type="entry name" value="Ribonuclease Inhibitor"/>
    <property type="match status" value="1"/>
</dbReference>
<protein>
    <recommendedName>
        <fullName evidence="4">F-box domain-containing protein</fullName>
    </recommendedName>
</protein>
<feature type="compositionally biased region" description="Polar residues" evidence="1">
    <location>
        <begin position="21"/>
        <end position="33"/>
    </location>
</feature>
<gene>
    <name evidence="2" type="ORF">PsYK624_139120</name>
</gene>
<organism evidence="2 3">
    <name type="scientific">Phanerochaete sordida</name>
    <dbReference type="NCBI Taxonomy" id="48140"/>
    <lineage>
        <taxon>Eukaryota</taxon>
        <taxon>Fungi</taxon>
        <taxon>Dikarya</taxon>
        <taxon>Basidiomycota</taxon>
        <taxon>Agaricomycotina</taxon>
        <taxon>Agaricomycetes</taxon>
        <taxon>Polyporales</taxon>
        <taxon>Phanerochaetaceae</taxon>
        <taxon>Phanerochaete</taxon>
    </lineage>
</organism>
<feature type="region of interest" description="Disordered" evidence="1">
    <location>
        <begin position="15"/>
        <end position="58"/>
    </location>
</feature>
<evidence type="ECO:0000313" key="3">
    <source>
        <dbReference type="Proteomes" id="UP000703269"/>
    </source>
</evidence>
<feature type="compositionally biased region" description="Acidic residues" evidence="1">
    <location>
        <begin position="42"/>
        <end position="58"/>
    </location>
</feature>
<dbReference type="SUPFAM" id="SSF52047">
    <property type="entry name" value="RNI-like"/>
    <property type="match status" value="1"/>
</dbReference>
<dbReference type="EMBL" id="BPQB01000075">
    <property type="protein sequence ID" value="GJE97691.1"/>
    <property type="molecule type" value="Genomic_DNA"/>
</dbReference>
<evidence type="ECO:0008006" key="4">
    <source>
        <dbReference type="Google" id="ProtNLM"/>
    </source>
</evidence>
<comment type="caution">
    <text evidence="2">The sequence shown here is derived from an EMBL/GenBank/DDBJ whole genome shotgun (WGS) entry which is preliminary data.</text>
</comment>
<reference evidence="2 3" key="1">
    <citation type="submission" date="2021-08" db="EMBL/GenBank/DDBJ databases">
        <title>Draft Genome Sequence of Phanerochaete sordida strain YK-624.</title>
        <authorList>
            <person name="Mori T."/>
            <person name="Dohra H."/>
            <person name="Suzuki T."/>
            <person name="Kawagishi H."/>
            <person name="Hirai H."/>
        </authorList>
    </citation>
    <scope>NUCLEOTIDE SEQUENCE [LARGE SCALE GENOMIC DNA]</scope>
    <source>
        <strain evidence="2 3">YK-624</strain>
    </source>
</reference>